<feature type="non-terminal residue" evidence="4">
    <location>
        <position position="578"/>
    </location>
</feature>
<dbReference type="PANTHER" id="PTHR48051:SF1">
    <property type="entry name" value="RAS SUPPRESSOR PROTEIN 1"/>
    <property type="match status" value="1"/>
</dbReference>
<reference evidence="5" key="1">
    <citation type="submission" date="2021-01" db="EMBL/GenBank/DDBJ databases">
        <title>Caligus Genome Assembly.</title>
        <authorList>
            <person name="Gallardo-Escarate C."/>
        </authorList>
    </citation>
    <scope>NUCLEOTIDE SEQUENCE [LARGE SCALE GENOMIC DNA]</scope>
</reference>
<dbReference type="GO" id="GO:0005737">
    <property type="term" value="C:cytoplasm"/>
    <property type="evidence" value="ECO:0007669"/>
    <property type="project" value="TreeGrafter"/>
</dbReference>
<dbReference type="Proteomes" id="UP000595437">
    <property type="component" value="Chromosome 3"/>
</dbReference>
<organism evidence="4 5">
    <name type="scientific">Caligus rogercresseyi</name>
    <name type="common">Sea louse</name>
    <dbReference type="NCBI Taxonomy" id="217165"/>
    <lineage>
        <taxon>Eukaryota</taxon>
        <taxon>Metazoa</taxon>
        <taxon>Ecdysozoa</taxon>
        <taxon>Arthropoda</taxon>
        <taxon>Crustacea</taxon>
        <taxon>Multicrustacea</taxon>
        <taxon>Hexanauplia</taxon>
        <taxon>Copepoda</taxon>
        <taxon>Siphonostomatoida</taxon>
        <taxon>Caligidae</taxon>
        <taxon>Caligus</taxon>
    </lineage>
</organism>
<dbReference type="InterPro" id="IPR050216">
    <property type="entry name" value="LRR_domain-containing"/>
</dbReference>
<keyword evidence="1" id="KW-0433">Leucine-rich repeat</keyword>
<evidence type="ECO:0000256" key="2">
    <source>
        <dbReference type="ARBA" id="ARBA00022737"/>
    </source>
</evidence>
<feature type="compositionally biased region" description="Polar residues" evidence="3">
    <location>
        <begin position="16"/>
        <end position="32"/>
    </location>
</feature>
<feature type="region of interest" description="Disordered" evidence="3">
    <location>
        <begin position="382"/>
        <end position="420"/>
    </location>
</feature>
<evidence type="ECO:0000313" key="4">
    <source>
        <dbReference type="EMBL" id="QQP52013.1"/>
    </source>
</evidence>
<evidence type="ECO:0000256" key="3">
    <source>
        <dbReference type="SAM" id="MobiDB-lite"/>
    </source>
</evidence>
<dbReference type="Gene3D" id="3.80.10.10">
    <property type="entry name" value="Ribonuclease Inhibitor"/>
    <property type="match status" value="4"/>
</dbReference>
<evidence type="ECO:0000313" key="5">
    <source>
        <dbReference type="Proteomes" id="UP000595437"/>
    </source>
</evidence>
<dbReference type="PANTHER" id="PTHR48051">
    <property type="match status" value="1"/>
</dbReference>
<feature type="region of interest" description="Disordered" evidence="3">
    <location>
        <begin position="1"/>
        <end position="33"/>
    </location>
</feature>
<proteinExistence type="predicted"/>
<accession>A0A7T8KAC4</accession>
<feature type="compositionally biased region" description="Polar residues" evidence="3">
    <location>
        <begin position="400"/>
        <end position="409"/>
    </location>
</feature>
<name>A0A7T8KAC4_CALRO</name>
<feature type="region of interest" description="Disordered" evidence="3">
    <location>
        <begin position="39"/>
        <end position="58"/>
    </location>
</feature>
<dbReference type="AlphaFoldDB" id="A0A7T8KAC4"/>
<gene>
    <name evidence="4" type="ORF">FKW44_004002</name>
</gene>
<dbReference type="PROSITE" id="PS51450">
    <property type="entry name" value="LRR"/>
    <property type="match status" value="9"/>
</dbReference>
<dbReference type="InterPro" id="IPR032675">
    <property type="entry name" value="LRR_dom_sf"/>
</dbReference>
<evidence type="ECO:0000256" key="1">
    <source>
        <dbReference type="ARBA" id="ARBA00022614"/>
    </source>
</evidence>
<dbReference type="SMART" id="SM00369">
    <property type="entry name" value="LRR_TYP"/>
    <property type="match status" value="11"/>
</dbReference>
<dbReference type="OrthoDB" id="676979at2759"/>
<dbReference type="EMBL" id="CP045892">
    <property type="protein sequence ID" value="QQP52013.1"/>
    <property type="molecule type" value="Genomic_DNA"/>
</dbReference>
<sequence length="578" mass="64376">MTGRGRAQTLGKTGRTKSTPNATTTQGVSQFQKFRREQMRLLKKAQSTETNTHSEEPSRLIKQARANGLLNLSNRALETVPESVWKINDPDSSRSNNVSLSMDRVAETNWWDEVDITKLILASNKLKEISGHIGSLISLTVLDLHDNALTTLPGEIGSLENLVKLNVNHNRISSLPESMQDLLKMKSFTAAHNSLKSLESPPLLSRWDSLDELDVSHNALETLPSDIGYLSQLTRLCFSHNVISSLPSELSFLRRLTLVELSHNKIKSIGDTFSESSSLEQLYLQNNEITDFPILHSKLKELHLGHNNIQEIPSESIMRLGSLVILDLKFNQVPLLPEEFASLQSLERLDLANNRLSDIPPIIGTLPNLMSLVVEGKLYQNHPKRHPQSRCPGGERKDGQQWSGTTKTSAPPLPPTIPDKYAMRTTRSLSLNGACLSELPNEAVNNAMEAKDIFIVDLSKNAFTNFPMNLEPILGGITELNLSQNRLESLPESLSSLAPHLEYINLSNNRLSSLTYAGQHLREINLTNNKFPLYPKILILSENKLAEIPVESLSRLKRLATLDISYNEISSVPPQLGN</sequence>
<dbReference type="Pfam" id="PF13855">
    <property type="entry name" value="LRR_8"/>
    <property type="match status" value="4"/>
</dbReference>
<dbReference type="SMART" id="SM00364">
    <property type="entry name" value="LRR_BAC"/>
    <property type="match status" value="9"/>
</dbReference>
<dbReference type="SMART" id="SM00365">
    <property type="entry name" value="LRR_SD22"/>
    <property type="match status" value="5"/>
</dbReference>
<dbReference type="InterPro" id="IPR003591">
    <property type="entry name" value="Leu-rich_rpt_typical-subtyp"/>
</dbReference>
<dbReference type="InterPro" id="IPR001611">
    <property type="entry name" value="Leu-rich_rpt"/>
</dbReference>
<keyword evidence="5" id="KW-1185">Reference proteome</keyword>
<dbReference type="SUPFAM" id="SSF52058">
    <property type="entry name" value="L domain-like"/>
    <property type="match status" value="2"/>
</dbReference>
<protein>
    <submittedName>
        <fullName evidence="4">Leucinerich repeatcontaining protein 40like</fullName>
    </submittedName>
</protein>
<keyword evidence="2" id="KW-0677">Repeat</keyword>